<dbReference type="AlphaFoldDB" id="A0A3G8YRE1"/>
<dbReference type="InterPro" id="IPR032874">
    <property type="entry name" value="DDE_dom"/>
</dbReference>
<proteinExistence type="predicted"/>
<dbReference type="PANTHER" id="PTHR35528">
    <property type="entry name" value="BLL1675 PROTEIN"/>
    <property type="match status" value="1"/>
</dbReference>
<accession>A0A3G8YRE1</accession>
<evidence type="ECO:0000259" key="1">
    <source>
        <dbReference type="Pfam" id="PF13610"/>
    </source>
</evidence>
<dbReference type="OrthoDB" id="5648801at2"/>
<keyword evidence="3" id="KW-1185">Reference proteome</keyword>
<dbReference type="Proteomes" id="UP000276417">
    <property type="component" value="Chromosome 2"/>
</dbReference>
<reference evidence="2 3" key="1">
    <citation type="submission" date="2018-11" db="EMBL/GenBank/DDBJ databases">
        <title>Deinococcus shelandsis sp. nov., isolated from South Shetland Islands soil of Antarctica.</title>
        <authorList>
            <person name="Tian J."/>
        </authorList>
    </citation>
    <scope>NUCLEOTIDE SEQUENCE [LARGE SCALE GENOMIC DNA]</scope>
    <source>
        <strain evidence="2 3">S14-83T</strain>
    </source>
</reference>
<feature type="domain" description="DDE" evidence="1">
    <location>
        <begin position="5"/>
        <end position="91"/>
    </location>
</feature>
<evidence type="ECO:0000313" key="2">
    <source>
        <dbReference type="EMBL" id="AZI44311.1"/>
    </source>
</evidence>
<name>A0A3G8YRE1_9DEIO</name>
<dbReference type="Pfam" id="PF13610">
    <property type="entry name" value="DDE_Tnp_IS240"/>
    <property type="match status" value="1"/>
</dbReference>
<protein>
    <submittedName>
        <fullName evidence="2">IS6 family transposase</fullName>
    </submittedName>
</protein>
<dbReference type="KEGG" id="dph:EHF33_15595"/>
<gene>
    <name evidence="2" type="ORF">EHF33_15595</name>
</gene>
<organism evidence="2 3">
    <name type="scientific">Deinococcus psychrotolerans</name>
    <dbReference type="NCBI Taxonomy" id="2489213"/>
    <lineage>
        <taxon>Bacteria</taxon>
        <taxon>Thermotogati</taxon>
        <taxon>Deinococcota</taxon>
        <taxon>Deinococci</taxon>
        <taxon>Deinococcales</taxon>
        <taxon>Deinococcaceae</taxon>
        <taxon>Deinococcus</taxon>
    </lineage>
</organism>
<evidence type="ECO:0000313" key="3">
    <source>
        <dbReference type="Proteomes" id="UP000276417"/>
    </source>
</evidence>
<sequence>MCTTVDGVRHWLWRAVDEHGFVLNILLQRYRDIEAAKTLSKRLLAEYDVPEVIHADQLRSYGAAIRELPSLDGVDHQQVISTARCNNIVEQRAGVHPGVSS</sequence>
<dbReference type="PANTHER" id="PTHR35528:SF3">
    <property type="entry name" value="BLL1675 PROTEIN"/>
    <property type="match status" value="1"/>
</dbReference>
<dbReference type="EMBL" id="CP034184">
    <property type="protein sequence ID" value="AZI44311.1"/>
    <property type="molecule type" value="Genomic_DNA"/>
</dbReference>
<dbReference type="InterPro" id="IPR052183">
    <property type="entry name" value="IS_Transposase"/>
</dbReference>